<dbReference type="AlphaFoldDB" id="A0A1V5ZNY2"/>
<dbReference type="InterPro" id="IPR007863">
    <property type="entry name" value="Peptidase_M16_C"/>
</dbReference>
<feature type="domain" description="Peptidase M16 C-terminal" evidence="1">
    <location>
        <begin position="8"/>
        <end position="74"/>
    </location>
</feature>
<dbReference type="EMBL" id="MWDB01000008">
    <property type="protein sequence ID" value="OQB41945.1"/>
    <property type="molecule type" value="Genomic_DNA"/>
</dbReference>
<comment type="caution">
    <text evidence="2">The sequence shown here is derived from an EMBL/GenBank/DDBJ whole genome shotgun (WGS) entry which is preliminary data.</text>
</comment>
<accession>A0A1V5ZNY2</accession>
<sequence length="76" mass="8825">MIRHKNGLYTKDNLILVIAGKIENQKKLENIIADTFQNLPEKSSIEKPEFKNILPSKQKDFYSKKTEQNHLIISAK</sequence>
<evidence type="ECO:0000313" key="2">
    <source>
        <dbReference type="EMBL" id="OQB41945.1"/>
    </source>
</evidence>
<gene>
    <name evidence="2" type="ORF">BWY04_00558</name>
</gene>
<evidence type="ECO:0000259" key="1">
    <source>
        <dbReference type="Pfam" id="PF05193"/>
    </source>
</evidence>
<dbReference type="Pfam" id="PF05193">
    <property type="entry name" value="Peptidase_M16_C"/>
    <property type="match status" value="1"/>
</dbReference>
<dbReference type="Proteomes" id="UP000485621">
    <property type="component" value="Unassembled WGS sequence"/>
</dbReference>
<organism evidence="2">
    <name type="scientific">candidate division CPR1 bacterium ADurb.Bin160</name>
    <dbReference type="NCBI Taxonomy" id="1852826"/>
    <lineage>
        <taxon>Bacteria</taxon>
        <taxon>candidate division CPR1</taxon>
    </lineage>
</organism>
<reference evidence="2" key="1">
    <citation type="submission" date="2017-02" db="EMBL/GenBank/DDBJ databases">
        <title>Delving into the versatile metabolic prowess of the omnipresent phylum Bacteroidetes.</title>
        <authorList>
            <person name="Nobu M.K."/>
            <person name="Mei R."/>
            <person name="Narihiro T."/>
            <person name="Kuroda K."/>
            <person name="Liu W.-T."/>
        </authorList>
    </citation>
    <scope>NUCLEOTIDE SEQUENCE</scope>
    <source>
        <strain evidence="2">ADurb.Bin160</strain>
    </source>
</reference>
<name>A0A1V5ZNY2_9BACT</name>
<protein>
    <submittedName>
        <fullName evidence="2">Peptidase M16 inactive domain protein</fullName>
    </submittedName>
</protein>
<proteinExistence type="predicted"/>